<dbReference type="InterPro" id="IPR008259">
    <property type="entry name" value="FMN_hydac_DH_AS"/>
</dbReference>
<dbReference type="GO" id="GO:0010181">
    <property type="term" value="F:FMN binding"/>
    <property type="evidence" value="ECO:0007669"/>
    <property type="project" value="InterPro"/>
</dbReference>
<feature type="binding site" evidence="7">
    <location>
        <position position="254"/>
    </location>
    <ligand>
        <name>glyoxylate</name>
        <dbReference type="ChEBI" id="CHEBI:36655"/>
    </ligand>
</feature>
<comment type="caution">
    <text evidence="9">The sequence shown here is derived from an EMBL/GenBank/DDBJ whole genome shotgun (WGS) entry which is preliminary data.</text>
</comment>
<dbReference type="STRING" id="1631356.VV01_07235"/>
<dbReference type="PATRIC" id="fig|1631356.3.peg.1393"/>
<comment type="cofactor">
    <cofactor evidence="1">
        <name>FMN</name>
        <dbReference type="ChEBI" id="CHEBI:58210"/>
    </cofactor>
</comment>
<dbReference type="OrthoDB" id="9770452at2"/>
<feature type="binding site" evidence="7">
    <location>
        <begin position="308"/>
        <end position="309"/>
    </location>
    <ligand>
        <name>FMN</name>
        <dbReference type="ChEBI" id="CHEBI:58210"/>
    </ligand>
</feature>
<feature type="binding site" evidence="7">
    <location>
        <position position="140"/>
    </location>
    <ligand>
        <name>glyoxylate</name>
        <dbReference type="ChEBI" id="CHEBI:36655"/>
    </ligand>
</feature>
<feature type="binding site" evidence="7">
    <location>
        <position position="252"/>
    </location>
    <ligand>
        <name>FMN</name>
        <dbReference type="ChEBI" id="CHEBI:58210"/>
    </ligand>
</feature>
<sequence>MLGVVTASDRVVPPLDIAVLRQRAQALLPPAVWDYIETGAGAETSLDEAENAWHRWRFRPHVLRDVRTVDTSTTLYGDRLALPVVVAPTASHGLYHPDGERASVAGAGASGAAFCVSTRTSRTFEDVAAAATGPWWMQVYVTAARDITEAMVGRCVDAGASALVLTGDTPYVSRRARAEHAAALVDAAADDNLGRHLTGRDISALAADPGITTEQIRWLHELSGLPVLVKGVLRGDDATACLDAGAEGIVVSNHGARQLDRVVPTASALPEVVAAVGGRAPVLVDGGLRNAYDVLVALALGADAVLLGRPAIYALACGGADGVRDLLTALQDDLAHLMGLAGAPDLAALDPSYVVASG</sequence>
<evidence type="ECO:0000256" key="5">
    <source>
        <dbReference type="ARBA" id="ARBA00024042"/>
    </source>
</evidence>
<evidence type="ECO:0000313" key="9">
    <source>
        <dbReference type="EMBL" id="KNX39273.1"/>
    </source>
</evidence>
<evidence type="ECO:0000256" key="4">
    <source>
        <dbReference type="ARBA" id="ARBA00023002"/>
    </source>
</evidence>
<feature type="binding site" evidence="7">
    <location>
        <begin position="285"/>
        <end position="289"/>
    </location>
    <ligand>
        <name>FMN</name>
        <dbReference type="ChEBI" id="CHEBI:58210"/>
    </ligand>
</feature>
<feature type="binding site" evidence="7">
    <location>
        <position position="230"/>
    </location>
    <ligand>
        <name>FMN</name>
        <dbReference type="ChEBI" id="CHEBI:58210"/>
    </ligand>
</feature>
<dbReference type="PANTHER" id="PTHR10578:SF107">
    <property type="entry name" value="2-HYDROXYACID OXIDASE 1"/>
    <property type="match status" value="1"/>
</dbReference>
<dbReference type="EMBL" id="LAIR01000002">
    <property type="protein sequence ID" value="KNX39273.1"/>
    <property type="molecule type" value="Genomic_DNA"/>
</dbReference>
<dbReference type="Proteomes" id="UP000037397">
    <property type="component" value="Unassembled WGS sequence"/>
</dbReference>
<evidence type="ECO:0000256" key="7">
    <source>
        <dbReference type="PIRSR" id="PIRSR000138-2"/>
    </source>
</evidence>
<dbReference type="SUPFAM" id="SSF51395">
    <property type="entry name" value="FMN-linked oxidoreductases"/>
    <property type="match status" value="1"/>
</dbReference>
<proteinExistence type="inferred from homology"/>
<dbReference type="InterPro" id="IPR013785">
    <property type="entry name" value="Aldolase_TIM"/>
</dbReference>
<dbReference type="AlphaFoldDB" id="A0A0L6CP06"/>
<dbReference type="PIRSF" id="PIRSF000138">
    <property type="entry name" value="Al-hdrx_acd_dh"/>
    <property type="match status" value="1"/>
</dbReference>
<keyword evidence="3 7" id="KW-0288">FMN</keyword>
<feature type="domain" description="FMN hydroxy acid dehydrogenase" evidence="8">
    <location>
        <begin position="9"/>
        <end position="358"/>
    </location>
</feature>
<dbReference type="PANTHER" id="PTHR10578">
    <property type="entry name" value="S -2-HYDROXY-ACID OXIDASE-RELATED"/>
    <property type="match status" value="1"/>
</dbReference>
<gene>
    <name evidence="9" type="ORF">VV01_07235</name>
</gene>
<dbReference type="PROSITE" id="PS00557">
    <property type="entry name" value="FMN_HYDROXY_ACID_DH_1"/>
    <property type="match status" value="1"/>
</dbReference>
<dbReference type="InterPro" id="IPR000262">
    <property type="entry name" value="FMN-dep_DH"/>
</dbReference>
<organism evidence="9 10">
    <name type="scientific">Luteipulveratus halotolerans</name>
    <dbReference type="NCBI Taxonomy" id="1631356"/>
    <lineage>
        <taxon>Bacteria</taxon>
        <taxon>Bacillati</taxon>
        <taxon>Actinomycetota</taxon>
        <taxon>Actinomycetes</taxon>
        <taxon>Micrococcales</taxon>
        <taxon>Dermacoccaceae</taxon>
        <taxon>Luteipulveratus</taxon>
    </lineage>
</organism>
<feature type="binding site" evidence="7">
    <location>
        <position position="138"/>
    </location>
    <ligand>
        <name>FMN</name>
        <dbReference type="ChEBI" id="CHEBI:58210"/>
    </ligand>
</feature>
<dbReference type="InterPro" id="IPR037396">
    <property type="entry name" value="FMN_HAD"/>
</dbReference>
<accession>A0A0L6CP06</accession>
<feature type="binding site" evidence="7">
    <location>
        <position position="175"/>
    </location>
    <ligand>
        <name>glyoxylate</name>
        <dbReference type="ChEBI" id="CHEBI:36655"/>
    </ligand>
</feature>
<feature type="binding site" evidence="7">
    <location>
        <position position="166"/>
    </location>
    <ligand>
        <name>FMN</name>
        <dbReference type="ChEBI" id="CHEBI:58210"/>
    </ligand>
</feature>
<evidence type="ECO:0000256" key="2">
    <source>
        <dbReference type="ARBA" id="ARBA00022630"/>
    </source>
</evidence>
<dbReference type="InterPro" id="IPR012133">
    <property type="entry name" value="Alpha-hydoxy_acid_DH_FMN"/>
</dbReference>
<reference evidence="10" key="1">
    <citation type="submission" date="2015-03" db="EMBL/GenBank/DDBJ databases">
        <title>Luteipulveratus halotolerans sp. nov., a novel actinobacterium (Dermacoccaceae) from Sarawak, Malaysia.</title>
        <authorList>
            <person name="Juboi H."/>
            <person name="Basik A."/>
            <person name="Shamsul S.S."/>
            <person name="Arnold P."/>
            <person name="Schmitt E.K."/>
            <person name="Sanglier J.-J."/>
            <person name="Yeo T."/>
        </authorList>
    </citation>
    <scope>NUCLEOTIDE SEQUENCE [LARGE SCALE GENOMIC DNA]</scope>
    <source>
        <strain evidence="10">C296001</strain>
    </source>
</reference>
<feature type="binding site" evidence="7">
    <location>
        <position position="35"/>
    </location>
    <ligand>
        <name>glyoxylate</name>
        <dbReference type="ChEBI" id="CHEBI:36655"/>
    </ligand>
</feature>
<dbReference type="PROSITE" id="PS51349">
    <property type="entry name" value="FMN_HYDROXY_ACID_DH_2"/>
    <property type="match status" value="1"/>
</dbReference>
<keyword evidence="4" id="KW-0560">Oxidoreductase</keyword>
<evidence type="ECO:0000259" key="8">
    <source>
        <dbReference type="PROSITE" id="PS51349"/>
    </source>
</evidence>
<evidence type="ECO:0000256" key="6">
    <source>
        <dbReference type="PIRSR" id="PIRSR000138-1"/>
    </source>
</evidence>
<evidence type="ECO:0000256" key="3">
    <source>
        <dbReference type="ARBA" id="ARBA00022643"/>
    </source>
</evidence>
<keyword evidence="10" id="KW-1185">Reference proteome</keyword>
<feature type="active site" description="Proton acceptor" evidence="6">
    <location>
        <position position="254"/>
    </location>
</feature>
<dbReference type="Pfam" id="PF01070">
    <property type="entry name" value="FMN_dh"/>
    <property type="match status" value="1"/>
</dbReference>
<dbReference type="GO" id="GO:0016491">
    <property type="term" value="F:oxidoreductase activity"/>
    <property type="evidence" value="ECO:0007669"/>
    <property type="project" value="UniProtKB-KW"/>
</dbReference>
<comment type="similarity">
    <text evidence="5">Belongs to the FMN-dependent alpha-hydroxy acid dehydrogenase family.</text>
</comment>
<feature type="binding site" evidence="7">
    <location>
        <position position="117"/>
    </location>
    <ligand>
        <name>FMN</name>
        <dbReference type="ChEBI" id="CHEBI:58210"/>
    </ligand>
</feature>
<keyword evidence="2 7" id="KW-0285">Flavoprotein</keyword>
<dbReference type="CDD" id="cd02809">
    <property type="entry name" value="alpha_hydroxyacid_oxid_FMN"/>
    <property type="match status" value="1"/>
</dbReference>
<dbReference type="Gene3D" id="3.20.20.70">
    <property type="entry name" value="Aldolase class I"/>
    <property type="match status" value="1"/>
</dbReference>
<feature type="binding site" evidence="7">
    <location>
        <begin position="88"/>
        <end position="90"/>
    </location>
    <ligand>
        <name>FMN</name>
        <dbReference type="ChEBI" id="CHEBI:58210"/>
    </ligand>
</feature>
<evidence type="ECO:0000256" key="1">
    <source>
        <dbReference type="ARBA" id="ARBA00001917"/>
    </source>
</evidence>
<evidence type="ECO:0000313" key="10">
    <source>
        <dbReference type="Proteomes" id="UP000037397"/>
    </source>
</evidence>
<feature type="binding site" evidence="7">
    <location>
        <position position="257"/>
    </location>
    <ligand>
        <name>glyoxylate</name>
        <dbReference type="ChEBI" id="CHEBI:36655"/>
    </ligand>
</feature>
<name>A0A0L6CP06_9MICO</name>
<protein>
    <recommendedName>
        <fullName evidence="8">FMN hydroxy acid dehydrogenase domain-containing protein</fullName>
    </recommendedName>
</protein>